<reference evidence="10 11" key="1">
    <citation type="submission" date="2019-07" db="EMBL/GenBank/DDBJ databases">
        <title>Genomic Encyclopedia of Archaeal and Bacterial Type Strains, Phase II (KMG-II): from individual species to whole genera.</title>
        <authorList>
            <person name="Goeker M."/>
        </authorList>
    </citation>
    <scope>NUCLEOTIDE SEQUENCE [LARGE SCALE GENOMIC DNA]</scope>
    <source>
        <strain evidence="10 11">DSM 21935</strain>
    </source>
</reference>
<dbReference type="PROSITE" id="PS50928">
    <property type="entry name" value="ABC_TM1"/>
    <property type="match status" value="1"/>
</dbReference>
<dbReference type="InterPro" id="IPR035906">
    <property type="entry name" value="MetI-like_sf"/>
</dbReference>
<proteinExistence type="predicted"/>
<evidence type="ECO:0000256" key="8">
    <source>
        <dbReference type="SAM" id="Phobius"/>
    </source>
</evidence>
<keyword evidence="3" id="KW-1003">Cell membrane</keyword>
<sequence>MLLFLLLAVLPLLLGIIYALLYSLGITGLVSDGFTLKYWQQAFTDIELWYSMGYTFYIALATITLTIAGALLLTIYLKEPLQQGFAGFSIYVPLAFPAIVVAFLIFQLASQSGFFARIIYQLGWISSTAQFPELVNDTYGIGIIAAHTFMALPFFTLYFINLYDQENINQLAKVGQTLGASSAQQHRRIVVPILLRRAFPTLTLYTIFVMGSYEIPLIVGRQSPQMISVLVIRKLRKFNLSDIPEAYISALLFITLIIIGLTLIFKNRNFSYDLDQ</sequence>
<dbReference type="PANTHER" id="PTHR43357">
    <property type="entry name" value="INNER MEMBRANE ABC TRANSPORTER PERMEASE PROTEIN YDCV"/>
    <property type="match status" value="1"/>
</dbReference>
<keyword evidence="11" id="KW-1185">Reference proteome</keyword>
<feature type="domain" description="ABC transmembrane type-1" evidence="9">
    <location>
        <begin position="52"/>
        <end position="265"/>
    </location>
</feature>
<dbReference type="GO" id="GO:0005886">
    <property type="term" value="C:plasma membrane"/>
    <property type="evidence" value="ECO:0007669"/>
    <property type="project" value="UniProtKB-SubCell"/>
</dbReference>
<keyword evidence="7 8" id="KW-0472">Membrane</keyword>
<dbReference type="EMBL" id="VNHY01000002">
    <property type="protein sequence ID" value="TYP93641.1"/>
    <property type="molecule type" value="Genomic_DNA"/>
</dbReference>
<evidence type="ECO:0000313" key="10">
    <source>
        <dbReference type="EMBL" id="TYP93641.1"/>
    </source>
</evidence>
<dbReference type="CDD" id="cd06261">
    <property type="entry name" value="TM_PBP2"/>
    <property type="match status" value="1"/>
</dbReference>
<gene>
    <name evidence="10" type="ORF">LX73_1350</name>
</gene>
<organism evidence="10 11">
    <name type="scientific">Fodinibius salinus</name>
    <dbReference type="NCBI Taxonomy" id="860790"/>
    <lineage>
        <taxon>Bacteria</taxon>
        <taxon>Pseudomonadati</taxon>
        <taxon>Balneolota</taxon>
        <taxon>Balneolia</taxon>
        <taxon>Balneolales</taxon>
        <taxon>Balneolaceae</taxon>
        <taxon>Fodinibius</taxon>
    </lineage>
</organism>
<feature type="transmembrane region" description="Helical" evidence="8">
    <location>
        <begin position="139"/>
        <end position="160"/>
    </location>
</feature>
<feature type="transmembrane region" description="Helical" evidence="8">
    <location>
        <begin position="194"/>
        <end position="213"/>
    </location>
</feature>
<comment type="caution">
    <text evidence="10">The sequence shown here is derived from an EMBL/GenBank/DDBJ whole genome shotgun (WGS) entry which is preliminary data.</text>
</comment>
<keyword evidence="5 8" id="KW-0812">Transmembrane</keyword>
<feature type="transmembrane region" description="Helical" evidence="8">
    <location>
        <begin position="246"/>
        <end position="265"/>
    </location>
</feature>
<dbReference type="GO" id="GO:0055085">
    <property type="term" value="P:transmembrane transport"/>
    <property type="evidence" value="ECO:0007669"/>
    <property type="project" value="InterPro"/>
</dbReference>
<dbReference type="PANTHER" id="PTHR43357:SF4">
    <property type="entry name" value="INNER MEMBRANE ABC TRANSPORTER PERMEASE PROTEIN YDCV"/>
    <property type="match status" value="1"/>
</dbReference>
<dbReference type="SUPFAM" id="SSF161098">
    <property type="entry name" value="MetI-like"/>
    <property type="match status" value="1"/>
</dbReference>
<dbReference type="Gene3D" id="1.10.3720.10">
    <property type="entry name" value="MetI-like"/>
    <property type="match status" value="1"/>
</dbReference>
<evidence type="ECO:0000256" key="7">
    <source>
        <dbReference type="ARBA" id="ARBA00023136"/>
    </source>
</evidence>
<keyword evidence="2" id="KW-0813">Transport</keyword>
<evidence type="ECO:0000256" key="6">
    <source>
        <dbReference type="ARBA" id="ARBA00022989"/>
    </source>
</evidence>
<keyword evidence="6 8" id="KW-1133">Transmembrane helix</keyword>
<feature type="transmembrane region" description="Helical" evidence="8">
    <location>
        <begin position="54"/>
        <end position="76"/>
    </location>
</feature>
<keyword evidence="4" id="KW-0997">Cell inner membrane</keyword>
<evidence type="ECO:0000313" key="11">
    <source>
        <dbReference type="Proteomes" id="UP000324595"/>
    </source>
</evidence>
<name>A0A5D3YLT2_9BACT</name>
<accession>A0A5D3YLT2</accession>
<comment type="subcellular location">
    <subcellularLocation>
        <location evidence="1">Cell inner membrane</location>
        <topology evidence="1">Multi-pass membrane protein</topology>
    </subcellularLocation>
</comment>
<dbReference type="Proteomes" id="UP000324595">
    <property type="component" value="Unassembled WGS sequence"/>
</dbReference>
<evidence type="ECO:0000259" key="9">
    <source>
        <dbReference type="PROSITE" id="PS50928"/>
    </source>
</evidence>
<evidence type="ECO:0000256" key="3">
    <source>
        <dbReference type="ARBA" id="ARBA00022475"/>
    </source>
</evidence>
<evidence type="ECO:0000256" key="1">
    <source>
        <dbReference type="ARBA" id="ARBA00004429"/>
    </source>
</evidence>
<feature type="transmembrane region" description="Helical" evidence="8">
    <location>
        <begin position="88"/>
        <end position="109"/>
    </location>
</feature>
<dbReference type="InterPro" id="IPR000515">
    <property type="entry name" value="MetI-like"/>
</dbReference>
<evidence type="ECO:0000256" key="4">
    <source>
        <dbReference type="ARBA" id="ARBA00022519"/>
    </source>
</evidence>
<dbReference type="AlphaFoldDB" id="A0A5D3YLT2"/>
<evidence type="ECO:0000256" key="2">
    <source>
        <dbReference type="ARBA" id="ARBA00022448"/>
    </source>
</evidence>
<evidence type="ECO:0000256" key="5">
    <source>
        <dbReference type="ARBA" id="ARBA00022692"/>
    </source>
</evidence>
<protein>
    <submittedName>
        <fullName evidence="10">Putative spermidine/putrescine transport system permease protein</fullName>
    </submittedName>
</protein>